<keyword evidence="3" id="KW-1185">Reference proteome</keyword>
<feature type="compositionally biased region" description="Low complexity" evidence="1">
    <location>
        <begin position="9"/>
        <end position="20"/>
    </location>
</feature>
<gene>
    <name evidence="2" type="ORF">O3P69_009101</name>
</gene>
<dbReference type="GO" id="GO:0003676">
    <property type="term" value="F:nucleic acid binding"/>
    <property type="evidence" value="ECO:0007669"/>
    <property type="project" value="InterPro"/>
</dbReference>
<feature type="region of interest" description="Disordered" evidence="1">
    <location>
        <begin position="1"/>
        <end position="26"/>
    </location>
</feature>
<dbReference type="AlphaFoldDB" id="A0AAW0SAX5"/>
<evidence type="ECO:0000256" key="1">
    <source>
        <dbReference type="SAM" id="MobiDB-lite"/>
    </source>
</evidence>
<accession>A0AAW0SAX5</accession>
<feature type="region of interest" description="Disordered" evidence="1">
    <location>
        <begin position="73"/>
        <end position="92"/>
    </location>
</feature>
<proteinExistence type="predicted"/>
<sequence length="244" mass="27195">MAGRPRFNTTTSRAPRTPRTPGVPSSHLATTLEMQQALMAMQQALARRSPASRVPTSATPEKYVAQEVVAGAHRHPAPASVRTRPPANRPHTPRREALWQLWRYSRPWESTLPRQVAELLQMWETRTCRENVSQRREEINDPRLGGGCLGPPADVWGRAGGWHRSVPPPDAPRLRHQWGACNVRGDGRGRHRGPAHYPQSNGRAEAAVKSAKRMLRLNIGPTGSLDTDKLSAALLQYHNTPLQR</sequence>
<evidence type="ECO:0008006" key="4">
    <source>
        <dbReference type="Google" id="ProtNLM"/>
    </source>
</evidence>
<evidence type="ECO:0000313" key="3">
    <source>
        <dbReference type="Proteomes" id="UP001487740"/>
    </source>
</evidence>
<dbReference type="EMBL" id="JARAKH010002794">
    <property type="protein sequence ID" value="KAK8372273.1"/>
    <property type="molecule type" value="Genomic_DNA"/>
</dbReference>
<protein>
    <recommendedName>
        <fullName evidence="4">Integrase catalytic domain-containing protein</fullName>
    </recommendedName>
</protein>
<name>A0AAW0SAX5_SCYPA</name>
<dbReference type="InterPro" id="IPR036397">
    <property type="entry name" value="RNaseH_sf"/>
</dbReference>
<organism evidence="2 3">
    <name type="scientific">Scylla paramamosain</name>
    <name type="common">Mud crab</name>
    <dbReference type="NCBI Taxonomy" id="85552"/>
    <lineage>
        <taxon>Eukaryota</taxon>
        <taxon>Metazoa</taxon>
        <taxon>Ecdysozoa</taxon>
        <taxon>Arthropoda</taxon>
        <taxon>Crustacea</taxon>
        <taxon>Multicrustacea</taxon>
        <taxon>Malacostraca</taxon>
        <taxon>Eumalacostraca</taxon>
        <taxon>Eucarida</taxon>
        <taxon>Decapoda</taxon>
        <taxon>Pleocyemata</taxon>
        <taxon>Brachyura</taxon>
        <taxon>Eubrachyura</taxon>
        <taxon>Portunoidea</taxon>
        <taxon>Portunidae</taxon>
        <taxon>Portuninae</taxon>
        <taxon>Scylla</taxon>
    </lineage>
</organism>
<feature type="region of interest" description="Disordered" evidence="1">
    <location>
        <begin position="184"/>
        <end position="203"/>
    </location>
</feature>
<comment type="caution">
    <text evidence="2">The sequence shown here is derived from an EMBL/GenBank/DDBJ whole genome shotgun (WGS) entry which is preliminary data.</text>
</comment>
<reference evidence="2 3" key="1">
    <citation type="submission" date="2023-03" db="EMBL/GenBank/DDBJ databases">
        <title>High-quality genome of Scylla paramamosain provides insights in environmental adaptation.</title>
        <authorList>
            <person name="Zhang L."/>
        </authorList>
    </citation>
    <scope>NUCLEOTIDE SEQUENCE [LARGE SCALE GENOMIC DNA]</scope>
    <source>
        <strain evidence="2">LZ_2023a</strain>
        <tissue evidence="2">Muscle</tissue>
    </source>
</reference>
<dbReference type="Proteomes" id="UP001487740">
    <property type="component" value="Unassembled WGS sequence"/>
</dbReference>
<dbReference type="Gene3D" id="3.30.420.10">
    <property type="entry name" value="Ribonuclease H-like superfamily/Ribonuclease H"/>
    <property type="match status" value="1"/>
</dbReference>
<evidence type="ECO:0000313" key="2">
    <source>
        <dbReference type="EMBL" id="KAK8372273.1"/>
    </source>
</evidence>